<dbReference type="PANTHER" id="PTHR46997">
    <property type="entry name" value="LOW AFFINITY TRYPTOPHAN PERMEASE-RELATED"/>
    <property type="match status" value="1"/>
</dbReference>
<dbReference type="PANTHER" id="PTHR46997:SF2">
    <property type="entry name" value="TYROSINE-SPECIFIC TRANSPORT SYSTEM"/>
    <property type="match status" value="1"/>
</dbReference>
<dbReference type="GO" id="GO:0003333">
    <property type="term" value="P:amino acid transmembrane transport"/>
    <property type="evidence" value="ECO:0007669"/>
    <property type="project" value="InterPro"/>
</dbReference>
<sequence length="118" mass="12799">MRSQRPISAGAGELLASSISDWTGADMSPAMGVLLFTVVAGGVVCVGTSLVDLFNRFLFSAKIIFLIAMLALLMPHIHKVNLLYAAAATGSGVISNSGHFYVVRFSRQRTQHRQLYER</sequence>
<organism evidence="10 11">
    <name type="scientific">Citrobacter koseri</name>
    <name type="common">Citrobacter diversus</name>
    <dbReference type="NCBI Taxonomy" id="545"/>
    <lineage>
        <taxon>Bacteria</taxon>
        <taxon>Pseudomonadati</taxon>
        <taxon>Pseudomonadota</taxon>
        <taxon>Gammaproteobacteria</taxon>
        <taxon>Enterobacterales</taxon>
        <taxon>Enterobacteriaceae</taxon>
        <taxon>Citrobacter</taxon>
    </lineage>
</organism>
<name>A0A2X2W0Z2_CITKO</name>
<evidence type="ECO:0000256" key="5">
    <source>
        <dbReference type="ARBA" id="ARBA00022692"/>
    </source>
</evidence>
<gene>
    <name evidence="10" type="primary">tyrP_2</name>
    <name evidence="10" type="ORF">NCTC10786_03246</name>
</gene>
<evidence type="ECO:0000256" key="6">
    <source>
        <dbReference type="ARBA" id="ARBA00022970"/>
    </source>
</evidence>
<feature type="transmembrane region" description="Helical" evidence="9">
    <location>
        <begin position="30"/>
        <end position="50"/>
    </location>
</feature>
<keyword evidence="5 9" id="KW-0812">Transmembrane</keyword>
<evidence type="ECO:0000256" key="7">
    <source>
        <dbReference type="ARBA" id="ARBA00022989"/>
    </source>
</evidence>
<dbReference type="AlphaFoldDB" id="A0A2X2W0Z2"/>
<keyword evidence="4" id="KW-0997">Cell inner membrane</keyword>
<feature type="transmembrane region" description="Helical" evidence="9">
    <location>
        <begin position="83"/>
        <end position="103"/>
    </location>
</feature>
<keyword evidence="8 9" id="KW-0472">Membrane</keyword>
<feature type="transmembrane region" description="Helical" evidence="9">
    <location>
        <begin position="57"/>
        <end position="77"/>
    </location>
</feature>
<dbReference type="GO" id="GO:0005886">
    <property type="term" value="C:plasma membrane"/>
    <property type="evidence" value="ECO:0007669"/>
    <property type="project" value="UniProtKB-SubCell"/>
</dbReference>
<dbReference type="InterPro" id="IPR018227">
    <property type="entry name" value="Amino_acid_transport_2"/>
</dbReference>
<evidence type="ECO:0000256" key="4">
    <source>
        <dbReference type="ARBA" id="ARBA00022519"/>
    </source>
</evidence>
<keyword evidence="3" id="KW-1003">Cell membrane</keyword>
<evidence type="ECO:0000256" key="9">
    <source>
        <dbReference type="SAM" id="Phobius"/>
    </source>
</evidence>
<dbReference type="GO" id="GO:0015173">
    <property type="term" value="F:aromatic amino acid transmembrane transporter activity"/>
    <property type="evidence" value="ECO:0007669"/>
    <property type="project" value="InterPro"/>
</dbReference>
<evidence type="ECO:0000256" key="3">
    <source>
        <dbReference type="ARBA" id="ARBA00022475"/>
    </source>
</evidence>
<reference evidence="10 11" key="1">
    <citation type="submission" date="2018-06" db="EMBL/GenBank/DDBJ databases">
        <authorList>
            <consortium name="Pathogen Informatics"/>
            <person name="Doyle S."/>
        </authorList>
    </citation>
    <scope>NUCLEOTIDE SEQUENCE [LARGE SCALE GENOMIC DNA]</scope>
    <source>
        <strain evidence="10 11">NCTC10786</strain>
    </source>
</reference>
<dbReference type="Pfam" id="PF03222">
    <property type="entry name" value="Trp_Tyr_perm"/>
    <property type="match status" value="1"/>
</dbReference>
<evidence type="ECO:0000313" key="11">
    <source>
        <dbReference type="Proteomes" id="UP000251584"/>
    </source>
</evidence>
<evidence type="ECO:0000256" key="1">
    <source>
        <dbReference type="ARBA" id="ARBA00004429"/>
    </source>
</evidence>
<evidence type="ECO:0000256" key="2">
    <source>
        <dbReference type="ARBA" id="ARBA00022448"/>
    </source>
</evidence>
<accession>A0A2X2W0Z2</accession>
<proteinExistence type="predicted"/>
<keyword evidence="2" id="KW-0813">Transport</keyword>
<dbReference type="EMBL" id="UAVY01000004">
    <property type="protein sequence ID" value="SQB29515.1"/>
    <property type="molecule type" value="Genomic_DNA"/>
</dbReference>
<protein>
    <submittedName>
        <fullName evidence="10">Tyrosine-specific transport protein</fullName>
    </submittedName>
</protein>
<comment type="subcellular location">
    <subcellularLocation>
        <location evidence="1">Cell inner membrane</location>
        <topology evidence="1">Multi-pass membrane protein</topology>
    </subcellularLocation>
</comment>
<dbReference type="Proteomes" id="UP000251584">
    <property type="component" value="Unassembled WGS sequence"/>
</dbReference>
<dbReference type="InterPro" id="IPR013059">
    <property type="entry name" value="Trp_tyr_transpt"/>
</dbReference>
<keyword evidence="7 9" id="KW-1133">Transmembrane helix</keyword>
<keyword evidence="6" id="KW-0029">Amino-acid transport</keyword>
<evidence type="ECO:0000313" key="10">
    <source>
        <dbReference type="EMBL" id="SQB29515.1"/>
    </source>
</evidence>
<evidence type="ECO:0000256" key="8">
    <source>
        <dbReference type="ARBA" id="ARBA00023136"/>
    </source>
</evidence>